<evidence type="ECO:0000313" key="2">
    <source>
        <dbReference type="Proteomes" id="UP000734854"/>
    </source>
</evidence>
<organism evidence="1 2">
    <name type="scientific">Zingiber officinale</name>
    <name type="common">Ginger</name>
    <name type="synonym">Amomum zingiber</name>
    <dbReference type="NCBI Taxonomy" id="94328"/>
    <lineage>
        <taxon>Eukaryota</taxon>
        <taxon>Viridiplantae</taxon>
        <taxon>Streptophyta</taxon>
        <taxon>Embryophyta</taxon>
        <taxon>Tracheophyta</taxon>
        <taxon>Spermatophyta</taxon>
        <taxon>Magnoliopsida</taxon>
        <taxon>Liliopsida</taxon>
        <taxon>Zingiberales</taxon>
        <taxon>Zingiberaceae</taxon>
        <taxon>Zingiber</taxon>
    </lineage>
</organism>
<protein>
    <submittedName>
        <fullName evidence="1">Uncharacterized protein</fullName>
    </submittedName>
</protein>
<dbReference type="Proteomes" id="UP000734854">
    <property type="component" value="Unassembled WGS sequence"/>
</dbReference>
<keyword evidence="2" id="KW-1185">Reference proteome</keyword>
<gene>
    <name evidence="1" type="ORF">ZIOFF_068860</name>
</gene>
<proteinExistence type="predicted"/>
<name>A0A8J5CA61_ZINOF</name>
<comment type="caution">
    <text evidence="1">The sequence shown here is derived from an EMBL/GenBank/DDBJ whole genome shotgun (WGS) entry which is preliminary data.</text>
</comment>
<evidence type="ECO:0000313" key="1">
    <source>
        <dbReference type="EMBL" id="KAG6471419.1"/>
    </source>
</evidence>
<dbReference type="AlphaFoldDB" id="A0A8J5CA61"/>
<reference evidence="1 2" key="1">
    <citation type="submission" date="2020-08" db="EMBL/GenBank/DDBJ databases">
        <title>Plant Genome Project.</title>
        <authorList>
            <person name="Zhang R.-G."/>
        </authorList>
    </citation>
    <scope>NUCLEOTIDE SEQUENCE [LARGE SCALE GENOMIC DNA]</scope>
    <source>
        <tissue evidence="1">Rhizome</tissue>
    </source>
</reference>
<accession>A0A8J5CA61</accession>
<dbReference type="EMBL" id="JACMSC010000020">
    <property type="protein sequence ID" value="KAG6471419.1"/>
    <property type="molecule type" value="Genomic_DNA"/>
</dbReference>
<sequence length="115" mass="12918">MLNLTFDANVATVYPDVGYNCRLVYLRVAGMDDGLSIKERICFMLIKKLILHWKIAISLNSMMDLGSEVQVRAGGGLLAILENERLVDTFQQNECGYSSIIIDCVSQISFYPSYL</sequence>